<gene>
    <name evidence="1" type="ORF">I7I53_03441</name>
</gene>
<proteinExistence type="predicted"/>
<dbReference type="EMBL" id="CP069105">
    <property type="protein sequence ID" value="QSS55536.1"/>
    <property type="molecule type" value="Genomic_DNA"/>
</dbReference>
<accession>A0A8A1LNJ1</accession>
<dbReference type="Proteomes" id="UP000663419">
    <property type="component" value="Chromosome 4"/>
</dbReference>
<name>A0A8A1LNJ1_AJEC8</name>
<reference evidence="1" key="1">
    <citation type="submission" date="2021-01" db="EMBL/GenBank/DDBJ databases">
        <title>Chromosome-level genome assembly of a human fungal pathogen reveals clustering of transcriptionally co-regulated genes.</title>
        <authorList>
            <person name="Voorhies M."/>
            <person name="Cohen S."/>
            <person name="Shea T.P."/>
            <person name="Petrus S."/>
            <person name="Munoz J.F."/>
            <person name="Poplawski S."/>
            <person name="Goldman W.E."/>
            <person name="Michael T."/>
            <person name="Cuomo C.A."/>
            <person name="Sil A."/>
            <person name="Beyhan S."/>
        </authorList>
    </citation>
    <scope>NUCLEOTIDE SEQUENCE</scope>
    <source>
        <strain evidence="1">H88</strain>
    </source>
</reference>
<evidence type="ECO:0000313" key="1">
    <source>
        <dbReference type="EMBL" id="QSS55536.1"/>
    </source>
</evidence>
<protein>
    <submittedName>
        <fullName evidence="1">Uncharacterized protein</fullName>
    </submittedName>
</protein>
<dbReference type="AlphaFoldDB" id="A0A8A1LNJ1"/>
<organism evidence="1 2">
    <name type="scientific">Ajellomyces capsulatus (strain H88)</name>
    <name type="common">Darling's disease fungus</name>
    <name type="synonym">Histoplasma capsulatum</name>
    <dbReference type="NCBI Taxonomy" id="544711"/>
    <lineage>
        <taxon>Eukaryota</taxon>
        <taxon>Fungi</taxon>
        <taxon>Dikarya</taxon>
        <taxon>Ascomycota</taxon>
        <taxon>Pezizomycotina</taxon>
        <taxon>Eurotiomycetes</taxon>
        <taxon>Eurotiomycetidae</taxon>
        <taxon>Onygenales</taxon>
        <taxon>Ajellomycetaceae</taxon>
        <taxon>Histoplasma</taxon>
    </lineage>
</organism>
<dbReference type="VEuPathDB" id="FungiDB:I7I53_03441"/>
<sequence>MIWKTLCSDWGDLYPTHKTISSRGVRPRQKYLNSCRTNFSQKDISKYTLRDSVSGPNTFWLFAVPSRHAFGTFIW</sequence>
<evidence type="ECO:0000313" key="2">
    <source>
        <dbReference type="Proteomes" id="UP000663419"/>
    </source>
</evidence>